<dbReference type="RefSeq" id="WP_109744042.1">
    <property type="nucleotide sequence ID" value="NZ_QGGO01000019.1"/>
</dbReference>
<organism evidence="1 2">
    <name type="scientific">Arcicella aurantiaca</name>
    <dbReference type="NCBI Taxonomy" id="591202"/>
    <lineage>
        <taxon>Bacteria</taxon>
        <taxon>Pseudomonadati</taxon>
        <taxon>Bacteroidota</taxon>
        <taxon>Cytophagia</taxon>
        <taxon>Cytophagales</taxon>
        <taxon>Flectobacillaceae</taxon>
        <taxon>Arcicella</taxon>
    </lineage>
</organism>
<reference evidence="1 2" key="1">
    <citation type="submission" date="2018-05" db="EMBL/GenBank/DDBJ databases">
        <title>Genomic Encyclopedia of Archaeal and Bacterial Type Strains, Phase II (KMG-II): from individual species to whole genera.</title>
        <authorList>
            <person name="Goeker M."/>
        </authorList>
    </citation>
    <scope>NUCLEOTIDE SEQUENCE [LARGE SCALE GENOMIC DNA]</scope>
    <source>
        <strain evidence="1 2">DSM 22214</strain>
    </source>
</reference>
<name>A0A316E1J3_9BACT</name>
<evidence type="ECO:0000313" key="1">
    <source>
        <dbReference type="EMBL" id="PWK22633.1"/>
    </source>
</evidence>
<dbReference type="Proteomes" id="UP000245489">
    <property type="component" value="Unassembled WGS sequence"/>
</dbReference>
<dbReference type="EMBL" id="QGGO01000019">
    <property type="protein sequence ID" value="PWK22633.1"/>
    <property type="molecule type" value="Genomic_DNA"/>
</dbReference>
<comment type="caution">
    <text evidence="1">The sequence shown here is derived from an EMBL/GenBank/DDBJ whole genome shotgun (WGS) entry which is preliminary data.</text>
</comment>
<sequence>MTTTSKTDIEIINTPTIFQVVADYSFDEKDKSLEIEWIDSELFFLKQKLVNGAMTLQKKTIAQLMDLIGKLSLRKEFIEDELSFKNYENVNDNPAWRLHKKSQSGFELKD</sequence>
<protein>
    <submittedName>
        <fullName evidence="1">Uncharacterized protein</fullName>
    </submittedName>
</protein>
<accession>A0A316E1J3</accession>
<evidence type="ECO:0000313" key="2">
    <source>
        <dbReference type="Proteomes" id="UP000245489"/>
    </source>
</evidence>
<proteinExistence type="predicted"/>
<gene>
    <name evidence="1" type="ORF">LV89_03345</name>
</gene>
<dbReference type="AlphaFoldDB" id="A0A316E1J3"/>
<keyword evidence="2" id="KW-1185">Reference proteome</keyword>